<protein>
    <recommendedName>
        <fullName evidence="3">NACHT domain-containing protein</fullName>
    </recommendedName>
</protein>
<dbReference type="PATRIC" id="fig|1204738.3.peg.1163"/>
<gene>
    <name evidence="1" type="ORF">HALTITAN_0786</name>
</gene>
<sequence length="1542" mass="171770">MQAKAACAFIGVEQLGMRSRMIEPFRTHVENLRNALLTLKPTGEDGFEGLIGEALEGITSIPFRLASSGYQRGIDGKAAFEGAVAFEGKLYTNKLPRADVLSKIPDLVRHNDHADLVWVLGATCEVPSQLADDLRADGTQQGISVLILDWTPSDFPRLAVALAIASIKTEAFLKANLINQVLSVALSALDAIRSDARFPHQEESIRRSLDASGMATVMAEKANVIWFEETVSQKAIARIELGQPLAPRDRAVTVLARNNLVIKLRTYLSNMDDDNIVCVHGEEGCGKSWIVLQSWLAQPDKPLLVFLTPDDFSEVATQDDIEALLITKLVGQTGSVKSDESIIRWRRRLKAWATDGKPSRPRFVFVIDGVNQRPDCRWGRIISNVATYVNQRGGRIVLTARTHYFNTRVRKALTYPVKEVVVPKWGAEERESILRKHLVPLNKLNPTVAEFLRNPRILSIALEVFGDDVAIFEELSIERLLFEHIMAGIKEDFGDDPIEFVAHLRGQAQELIMRATSQVKDDLRIFDSEVPAVAEGRFYSAVPGESQKYELRDEGLTLALGFSIIENLRKAKRNNRSLDDALKEVLEPIEALDKTAEAVKAAITVCAADDDEYSPEIAQALVKGFAELQNPPPDSLDALVSLARERPLDIAKAARNLCLDSSQQPNFDWIQAALVQTVKSSSVWDSVAQEVRDWLCAYSLAVERRMHRHVRRDPQDKVQQEREKLQAEMDDKLAAFSPAEKTRQSRLIKMEGDLDALSGLALILLAGKRLAPFANELTDWSFANALNGSYQVPSKDFLALISLNLRDWSETRSSLLRSCKDLTSDTISKTGKWALLRILRATGDSGDDREASILYEELTHDRQIPHRLFPTKEKIEACDPSAPVPANMDQTVQRYQSLDFTALRQGRGQSSQDHVFVDSLPVVARFALKAAAAKLREFAEDVVKRTDISLRQGLLELREHGALATEDQARALVEKWKNAQGAGDNQGLPKGESILLQYELLIAFPFLDCSEQIEILLATTEDQPLLLELIDETKTPDPQILDRFLKETLAEGTECYRQHLLLEIAAATGAELSTEICDFTRSSITSKEGRLRSSALGLAAHSGHPDLIRAVAESGWKYVLSEGKGNFENWYGSIALLKAAEAGLTDESMVIDRISPSLYGRAATVLNRSAVQQIAQRIDASIHCAVGLPIELVTPEIELEAEYIFSEDPILFSVSERETPSENIEDFFRRLSESDNEFRDRQKHNKDSFVAFREELTAAKAHIILDHLTYEDFAALAVIDPEIINKWGDLFMEINDTRLPVVHNLILLVASAIADTNPEKSVLLFKRTAHSRPLVRFTFGKSGVDLGSISAWKGGKPSSFDALRRKRLDSAATDQAIAIEVLSALQCNQGSFLDAYIDEKIAQPEPAEIARGLMVAGFCDNSPHIERTLAEFKDTEGLLGKAYEAAVTAYRHNSWAQHWFNIMCETNNPVAFWQAGVLFTQCVDGRFDMWRNSFIQYGGSIAAFSTSLKNPLNRRYEKLAKDRQKRLFGQEAPSAIFIHSAD</sequence>
<dbReference type="Gene3D" id="3.40.50.300">
    <property type="entry name" value="P-loop containing nucleotide triphosphate hydrolases"/>
    <property type="match status" value="1"/>
</dbReference>
<name>L9UB89_9GAMM</name>
<evidence type="ECO:0000313" key="1">
    <source>
        <dbReference type="EMBL" id="ELY22220.1"/>
    </source>
</evidence>
<comment type="caution">
    <text evidence="1">The sequence shown here is derived from an EMBL/GenBank/DDBJ whole genome shotgun (WGS) entry which is preliminary data.</text>
</comment>
<dbReference type="SUPFAM" id="SSF52540">
    <property type="entry name" value="P-loop containing nucleoside triphosphate hydrolases"/>
    <property type="match status" value="1"/>
</dbReference>
<evidence type="ECO:0008006" key="3">
    <source>
        <dbReference type="Google" id="ProtNLM"/>
    </source>
</evidence>
<reference evidence="1 2" key="1">
    <citation type="journal article" date="2013" name="Genome Announc.">
        <title>Draft Genome of the Marine Gammaproteobacterium Halomonas titanicae.</title>
        <authorList>
            <person name="Sanchez-Porro C."/>
            <person name="de la Haba R.R."/>
            <person name="Cruz-Hernandez N."/>
            <person name="Gonzalez J.M."/>
            <person name="Reyes-Guirao C."/>
            <person name="Navarro-Sampedro L."/>
            <person name="Carballo M."/>
            <person name="Ventosa A."/>
        </authorList>
    </citation>
    <scope>NUCLEOTIDE SEQUENCE [LARGE SCALE GENOMIC DNA]</scope>
    <source>
        <strain evidence="1 2">BH1</strain>
    </source>
</reference>
<accession>L9UB89</accession>
<proteinExistence type="predicted"/>
<evidence type="ECO:0000313" key="2">
    <source>
        <dbReference type="Proteomes" id="UP000011651"/>
    </source>
</evidence>
<dbReference type="EMBL" id="AOPO01000002">
    <property type="protein sequence ID" value="ELY22220.1"/>
    <property type="molecule type" value="Genomic_DNA"/>
</dbReference>
<organism evidence="1 2">
    <name type="scientific">Vreelandella titanicae BH1</name>
    <dbReference type="NCBI Taxonomy" id="1204738"/>
    <lineage>
        <taxon>Bacteria</taxon>
        <taxon>Pseudomonadati</taxon>
        <taxon>Pseudomonadota</taxon>
        <taxon>Gammaproteobacteria</taxon>
        <taxon>Oceanospirillales</taxon>
        <taxon>Halomonadaceae</taxon>
        <taxon>Vreelandella</taxon>
    </lineage>
</organism>
<dbReference type="Proteomes" id="UP000011651">
    <property type="component" value="Unassembled WGS sequence"/>
</dbReference>
<dbReference type="InterPro" id="IPR027417">
    <property type="entry name" value="P-loop_NTPase"/>
</dbReference>